<sequence>MDIFSVSRNGEKTLLSFSLLRTHTRAKSSNQLLMGLTFSSENNRGSSAADRVTVRVITPDGSLRELTGPVSASDPIVNASETHFLCNSDTLYFDSEITPVSPTELLQPGQLYFMLPVSMQGKALSGIDMAALAVKASSVLAQTNSSSNSRRRTGGGARRVRVAPDFVQLDENRDGSKNAKLNQRINEDTVMVTGTRSSVAATASVKAAKKSRTRGKKGTMALRRQLSIIMEAVE</sequence>
<comment type="caution">
    <text evidence="1">The sequence shown here is derived from an EMBL/GenBank/DDBJ whole genome shotgun (WGS) entry which is preliminary data.</text>
</comment>
<dbReference type="AlphaFoldDB" id="A0AAV8CRS7"/>
<proteinExistence type="predicted"/>
<dbReference type="InterPro" id="IPR025322">
    <property type="entry name" value="PADRE_dom"/>
</dbReference>
<dbReference type="PANTHER" id="PTHR33052">
    <property type="entry name" value="DUF4228 DOMAIN PROTEIN-RELATED"/>
    <property type="match status" value="1"/>
</dbReference>
<dbReference type="Proteomes" id="UP001140206">
    <property type="component" value="Chromosome 4"/>
</dbReference>
<accession>A0AAV8CRS7</accession>
<keyword evidence="2" id="KW-1185">Reference proteome</keyword>
<evidence type="ECO:0000313" key="2">
    <source>
        <dbReference type="Proteomes" id="UP001140206"/>
    </source>
</evidence>
<dbReference type="Pfam" id="PF14009">
    <property type="entry name" value="PADRE"/>
    <property type="match status" value="1"/>
</dbReference>
<gene>
    <name evidence="1" type="ORF">LUZ62_068665</name>
</gene>
<dbReference type="EMBL" id="JAMFTS010000004">
    <property type="protein sequence ID" value="KAJ4758290.1"/>
    <property type="molecule type" value="Genomic_DNA"/>
</dbReference>
<organism evidence="1 2">
    <name type="scientific">Rhynchospora pubera</name>
    <dbReference type="NCBI Taxonomy" id="906938"/>
    <lineage>
        <taxon>Eukaryota</taxon>
        <taxon>Viridiplantae</taxon>
        <taxon>Streptophyta</taxon>
        <taxon>Embryophyta</taxon>
        <taxon>Tracheophyta</taxon>
        <taxon>Spermatophyta</taxon>
        <taxon>Magnoliopsida</taxon>
        <taxon>Liliopsida</taxon>
        <taxon>Poales</taxon>
        <taxon>Cyperaceae</taxon>
        <taxon>Cyperoideae</taxon>
        <taxon>Rhynchosporeae</taxon>
        <taxon>Rhynchospora</taxon>
    </lineage>
</organism>
<evidence type="ECO:0000313" key="1">
    <source>
        <dbReference type="EMBL" id="KAJ4758290.1"/>
    </source>
</evidence>
<reference evidence="1" key="1">
    <citation type="submission" date="2022-08" db="EMBL/GenBank/DDBJ databases">
        <authorList>
            <person name="Marques A."/>
        </authorList>
    </citation>
    <scope>NUCLEOTIDE SEQUENCE</scope>
    <source>
        <strain evidence="1">RhyPub2mFocal</strain>
        <tissue evidence="1">Leaves</tissue>
    </source>
</reference>
<name>A0AAV8CRS7_9POAL</name>
<protein>
    <submittedName>
        <fullName evidence="1">HTH-type transcriptional regulator</fullName>
    </submittedName>
</protein>